<feature type="domain" description="DUF397" evidence="2">
    <location>
        <begin position="8"/>
        <end position="61"/>
    </location>
</feature>
<sequence>MDEDAPRAMWRKSSHSGQEGSTCVEAAELGSCVGVRDSTNPHGPVLHLTRDAIGRFLTCIKSEPNSPAWRKSSYTNQEGGTCVELAGLDTGIGVRDSTDPSGPVLHFGRDAVANLVNRVKRGELDQRRSRGSCPSPRTASPAELVDGLRAWWWRRAWSCPGSVRSDVAW</sequence>
<protein>
    <recommendedName>
        <fullName evidence="2">DUF397 domain-containing protein</fullName>
    </recommendedName>
</protein>
<feature type="domain" description="DUF397" evidence="2">
    <location>
        <begin position="68"/>
        <end position="120"/>
    </location>
</feature>
<accession>A0A1I5XKR3</accession>
<dbReference type="InterPro" id="IPR007278">
    <property type="entry name" value="DUF397"/>
</dbReference>
<keyword evidence="4" id="KW-1185">Reference proteome</keyword>
<dbReference type="RefSeq" id="WP_075024707.1">
    <property type="nucleotide sequence ID" value="NZ_FOVH01000027.1"/>
</dbReference>
<feature type="region of interest" description="Disordered" evidence="1">
    <location>
        <begin position="1"/>
        <end position="21"/>
    </location>
</feature>
<dbReference type="Pfam" id="PF04149">
    <property type="entry name" value="DUF397"/>
    <property type="match status" value="2"/>
</dbReference>
<dbReference type="Proteomes" id="UP000183413">
    <property type="component" value="Unassembled WGS sequence"/>
</dbReference>
<evidence type="ECO:0000313" key="4">
    <source>
        <dbReference type="Proteomes" id="UP000183413"/>
    </source>
</evidence>
<gene>
    <name evidence="3" type="ORF">SAMN04489713_12770</name>
</gene>
<evidence type="ECO:0000259" key="2">
    <source>
        <dbReference type="Pfam" id="PF04149"/>
    </source>
</evidence>
<reference evidence="3 4" key="1">
    <citation type="submission" date="2016-10" db="EMBL/GenBank/DDBJ databases">
        <authorList>
            <person name="de Groot N.N."/>
        </authorList>
    </citation>
    <scope>NUCLEOTIDE SEQUENCE [LARGE SCALE GENOMIC DNA]</scope>
    <source>
        <strain evidence="3 4">DSM 43067</strain>
    </source>
</reference>
<dbReference type="AlphaFoldDB" id="A0A1I5XKR3"/>
<proteinExistence type="predicted"/>
<name>A0A1I5XKR3_9ACTN</name>
<organism evidence="3 4">
    <name type="scientific">Actinomadura madurae</name>
    <dbReference type="NCBI Taxonomy" id="1993"/>
    <lineage>
        <taxon>Bacteria</taxon>
        <taxon>Bacillati</taxon>
        <taxon>Actinomycetota</taxon>
        <taxon>Actinomycetes</taxon>
        <taxon>Streptosporangiales</taxon>
        <taxon>Thermomonosporaceae</taxon>
        <taxon>Actinomadura</taxon>
    </lineage>
</organism>
<dbReference type="InParanoid" id="A0A1I5XKR3"/>
<evidence type="ECO:0000256" key="1">
    <source>
        <dbReference type="SAM" id="MobiDB-lite"/>
    </source>
</evidence>
<evidence type="ECO:0000313" key="3">
    <source>
        <dbReference type="EMBL" id="SFQ32545.1"/>
    </source>
</evidence>
<dbReference type="EMBL" id="FOVH01000027">
    <property type="protein sequence ID" value="SFQ32545.1"/>
    <property type="molecule type" value="Genomic_DNA"/>
</dbReference>